<proteinExistence type="predicted"/>
<evidence type="ECO:0000313" key="4">
    <source>
        <dbReference type="Proteomes" id="UP000253426"/>
    </source>
</evidence>
<dbReference type="SUPFAM" id="SSF55347">
    <property type="entry name" value="Glyceraldehyde-3-phosphate dehydrogenase-like, C-terminal domain"/>
    <property type="match status" value="1"/>
</dbReference>
<dbReference type="InterPro" id="IPR006311">
    <property type="entry name" value="TAT_signal"/>
</dbReference>
<dbReference type="Gene3D" id="3.30.360.10">
    <property type="entry name" value="Dihydrodipicolinate Reductase, domain 2"/>
    <property type="match status" value="1"/>
</dbReference>
<dbReference type="InterPro" id="IPR000683">
    <property type="entry name" value="Gfo/Idh/MocA-like_OxRdtase_N"/>
</dbReference>
<dbReference type="InterPro" id="IPR036291">
    <property type="entry name" value="NAD(P)-bd_dom_sf"/>
</dbReference>
<dbReference type="PANTHER" id="PTHR43818">
    <property type="entry name" value="BCDNA.GH03377"/>
    <property type="match status" value="1"/>
</dbReference>
<dbReference type="RefSeq" id="WP_113961516.1">
    <property type="nucleotide sequence ID" value="NZ_QNRR01000014.1"/>
</dbReference>
<evidence type="ECO:0000259" key="2">
    <source>
        <dbReference type="Pfam" id="PF19051"/>
    </source>
</evidence>
<evidence type="ECO:0000259" key="1">
    <source>
        <dbReference type="Pfam" id="PF01408"/>
    </source>
</evidence>
<sequence>MSRASRRTFLRQSALAGGSFFISKSLTSCGGEGGGSSANDVINVAVVGFRGRGAEHIKSFSEIKGVRVAALCDLNPAVLAKQADAFKAKGQEVQTYQDIRKLLENKDIDAISIATPNHWHALAGIWAMQAGKDVYVEKPVSHNVWEGRQLVNAARKYNRIVQTGSQIRSSYSIRDAVQWVKAGNLGKIKIARGLCYKRRKSIGKAKGPLPAPEGVDLDLWFGPAQVVPVHRKKLDYDWHWQWAYGNGDLGNQGVHQVDIARWFLGENDIAPRAWSLGGRLGYEDDGETPNTQIIYQAYAAAPLIFEVRGLPKTREAEVEKGAEKSTEKIKDGADMDNFMGGQIGVVIHCEGGHVLVPNYDSAIAYDKDGKEVKKWDGADNHFENFIKAVRGRKREDLNAEVLEGHISAALCHTANISQQLGAKKSVDEIKQAISADAGAGETFDRMLAHLQANGVDLNATPLTLGPVLNFDPKSEKAVGNDAAAKLLTREYRAPFVVPEITV</sequence>
<evidence type="ECO:0000313" key="3">
    <source>
        <dbReference type="EMBL" id="RBP37286.1"/>
    </source>
</evidence>
<dbReference type="SUPFAM" id="SSF51735">
    <property type="entry name" value="NAD(P)-binding Rossmann-fold domains"/>
    <property type="match status" value="1"/>
</dbReference>
<dbReference type="Pfam" id="PF19051">
    <property type="entry name" value="GFO_IDH_MocA_C2"/>
    <property type="match status" value="1"/>
</dbReference>
<dbReference type="OrthoDB" id="178664at2"/>
<dbReference type="Pfam" id="PF01408">
    <property type="entry name" value="GFO_IDH_MocA"/>
    <property type="match status" value="1"/>
</dbReference>
<dbReference type="InterPro" id="IPR050463">
    <property type="entry name" value="Gfo/Idh/MocA_oxidrdct_glycsds"/>
</dbReference>
<accession>A0A366H6H5</accession>
<gene>
    <name evidence="3" type="ORF">DES53_11424</name>
</gene>
<dbReference type="PANTHER" id="PTHR43818:SF5">
    <property type="entry name" value="OXIDOREDUCTASE FAMILY PROTEIN"/>
    <property type="match status" value="1"/>
</dbReference>
<keyword evidence="4" id="KW-1185">Reference proteome</keyword>
<dbReference type="InterPro" id="IPR043906">
    <property type="entry name" value="Gfo/Idh/MocA_OxRdtase_bact_C"/>
</dbReference>
<reference evidence="3 4" key="1">
    <citation type="submission" date="2018-06" db="EMBL/GenBank/DDBJ databases">
        <title>Genomic Encyclopedia of Type Strains, Phase IV (KMG-IV): sequencing the most valuable type-strain genomes for metagenomic binning, comparative biology and taxonomic classification.</title>
        <authorList>
            <person name="Goeker M."/>
        </authorList>
    </citation>
    <scope>NUCLEOTIDE SEQUENCE [LARGE SCALE GENOMIC DNA]</scope>
    <source>
        <strain evidence="3 4">DSM 25532</strain>
    </source>
</reference>
<protein>
    <submittedName>
        <fullName evidence="3">Putative dehydrogenase</fullName>
    </submittedName>
</protein>
<dbReference type="PROSITE" id="PS51318">
    <property type="entry name" value="TAT"/>
    <property type="match status" value="1"/>
</dbReference>
<dbReference type="EMBL" id="QNRR01000014">
    <property type="protein sequence ID" value="RBP37286.1"/>
    <property type="molecule type" value="Genomic_DNA"/>
</dbReference>
<comment type="caution">
    <text evidence="3">The sequence shown here is derived from an EMBL/GenBank/DDBJ whole genome shotgun (WGS) entry which is preliminary data.</text>
</comment>
<name>A0A366H6H5_9BACT</name>
<feature type="domain" description="Gfo/Idh/MocA-like oxidoreductase N-terminal" evidence="1">
    <location>
        <begin position="42"/>
        <end position="164"/>
    </location>
</feature>
<dbReference type="AlphaFoldDB" id="A0A366H6H5"/>
<dbReference type="GO" id="GO:0000166">
    <property type="term" value="F:nucleotide binding"/>
    <property type="evidence" value="ECO:0007669"/>
    <property type="project" value="InterPro"/>
</dbReference>
<feature type="domain" description="Gfo/Idh/MocA-like oxidoreductase bacterial type C-terminal" evidence="2">
    <location>
        <begin position="204"/>
        <end position="273"/>
    </location>
</feature>
<organism evidence="3 4">
    <name type="scientific">Roseimicrobium gellanilyticum</name>
    <dbReference type="NCBI Taxonomy" id="748857"/>
    <lineage>
        <taxon>Bacteria</taxon>
        <taxon>Pseudomonadati</taxon>
        <taxon>Verrucomicrobiota</taxon>
        <taxon>Verrucomicrobiia</taxon>
        <taxon>Verrucomicrobiales</taxon>
        <taxon>Verrucomicrobiaceae</taxon>
        <taxon>Roseimicrobium</taxon>
    </lineage>
</organism>
<dbReference type="Gene3D" id="3.40.50.720">
    <property type="entry name" value="NAD(P)-binding Rossmann-like Domain"/>
    <property type="match status" value="1"/>
</dbReference>
<dbReference type="Proteomes" id="UP000253426">
    <property type="component" value="Unassembled WGS sequence"/>
</dbReference>